<dbReference type="GeneID" id="24423955"/>
<reference evidence="4 5" key="1">
    <citation type="journal article" date="2012" name="Nucleic Acids Res.">
        <title>Sequencing of the smallest Apicomplexan genome from the human pathogen Babesia microti.</title>
        <authorList>
            <person name="Cornillot E."/>
            <person name="Hadj-Kaddour K."/>
            <person name="Dassouli A."/>
            <person name="Noel B."/>
            <person name="Ranwez V."/>
            <person name="Vacherie B."/>
            <person name="Augagneur Y."/>
            <person name="Bres V."/>
            <person name="Duclos A."/>
            <person name="Randazzo S."/>
            <person name="Carcy B."/>
            <person name="Debierre-Grockiego F."/>
            <person name="Delbecq S."/>
            <person name="Moubri-Menage K."/>
            <person name="Shams-Eldin H."/>
            <person name="Usmani-Brown S."/>
            <person name="Bringaud F."/>
            <person name="Wincker P."/>
            <person name="Vivares C.P."/>
            <person name="Schwarz R.T."/>
            <person name="Schetters T.P."/>
            <person name="Krause P.J."/>
            <person name="Gorenflot A."/>
            <person name="Berry V."/>
            <person name="Barbe V."/>
            <person name="Ben Mamoun C."/>
        </authorList>
    </citation>
    <scope>NUCLEOTIDE SEQUENCE [LARGE SCALE GENOMIC DNA]</scope>
    <source>
        <strain evidence="4 5">RI</strain>
    </source>
</reference>
<dbReference type="InterPro" id="IPR012677">
    <property type="entry name" value="Nucleotide-bd_a/b_plait_sf"/>
</dbReference>
<dbReference type="OrthoDB" id="439808at2759"/>
<gene>
    <name evidence="4" type="ORF">BMR1_02g00830</name>
</gene>
<dbReference type="Gene3D" id="3.30.70.330">
    <property type="match status" value="2"/>
</dbReference>
<dbReference type="InterPro" id="IPR000504">
    <property type="entry name" value="RRM_dom"/>
</dbReference>
<evidence type="ECO:0000313" key="4">
    <source>
        <dbReference type="EMBL" id="SJK85841.1"/>
    </source>
</evidence>
<dbReference type="PANTHER" id="PTHR48025">
    <property type="entry name" value="OS02G0815200 PROTEIN"/>
    <property type="match status" value="1"/>
</dbReference>
<dbReference type="PROSITE" id="PS50102">
    <property type="entry name" value="RRM"/>
    <property type="match status" value="2"/>
</dbReference>
<dbReference type="EMBL" id="FO082872">
    <property type="protein sequence ID" value="SJK85841.1"/>
    <property type="molecule type" value="Genomic_DNA"/>
</dbReference>
<dbReference type="RefSeq" id="XP_021338057.1">
    <property type="nucleotide sequence ID" value="XM_021483095.1"/>
</dbReference>
<organism evidence="4 5">
    <name type="scientific">Babesia microti (strain RI)</name>
    <dbReference type="NCBI Taxonomy" id="1133968"/>
    <lineage>
        <taxon>Eukaryota</taxon>
        <taxon>Sar</taxon>
        <taxon>Alveolata</taxon>
        <taxon>Apicomplexa</taxon>
        <taxon>Aconoidasida</taxon>
        <taxon>Piroplasmida</taxon>
        <taxon>Babesiidae</taxon>
        <taxon>Babesia</taxon>
    </lineage>
</organism>
<evidence type="ECO:0000313" key="5">
    <source>
        <dbReference type="Proteomes" id="UP000002899"/>
    </source>
</evidence>
<keyword evidence="1 2" id="KW-0694">RNA-binding</keyword>
<dbReference type="VEuPathDB" id="PiroplasmaDB:BMR1_02g00830"/>
<name>A0A1R4A9Z7_BABMR</name>
<accession>A0A1R4A9Z7</accession>
<dbReference type="Proteomes" id="UP000002899">
    <property type="component" value="Chromosome II"/>
</dbReference>
<dbReference type="SUPFAM" id="SSF54928">
    <property type="entry name" value="RNA-binding domain, RBD"/>
    <property type="match status" value="1"/>
</dbReference>
<dbReference type="AlphaFoldDB" id="A0A1R4A9Z7"/>
<dbReference type="InterPro" id="IPR050502">
    <property type="entry name" value="Euk_RNA-bind_prot"/>
</dbReference>
<dbReference type="KEGG" id="bmic:BMR1_02g00830"/>
<feature type="domain" description="RRM" evidence="3">
    <location>
        <begin position="116"/>
        <end position="188"/>
    </location>
</feature>
<feature type="domain" description="RRM" evidence="3">
    <location>
        <begin position="17"/>
        <end position="96"/>
    </location>
</feature>
<sequence length="229" mass="25815">MEYIQAGFDENTILEGYHLYIGNLPEFVGDKELLILVKCFSKYVSAARIVKSESTGTSYGYGFVKYHTDDEAMAAYNSMKGACVKGNPIVVCLVSTHTKYNRIRNPEIDEPLIHSSSIYINNVAPEVPHSEWESIFRRFGETTYVNVIAHKKYGFVTYSKRLFAIAAMCHLNGCLVGGLVLNCTWAKDEQADHKGYVNDQLEMDRDKLDENLGKKHAYDLLPKKPLISG</sequence>
<dbReference type="GO" id="GO:0003729">
    <property type="term" value="F:mRNA binding"/>
    <property type="evidence" value="ECO:0007669"/>
    <property type="project" value="TreeGrafter"/>
</dbReference>
<reference evidence="4 5" key="2">
    <citation type="journal article" date="2013" name="PLoS ONE">
        <title>Whole genome mapping and re-organization of the nuclear and mitochondrial genomes of Babesia microti isolates.</title>
        <authorList>
            <person name="Cornillot E."/>
            <person name="Dassouli A."/>
            <person name="Garg A."/>
            <person name="Pachikara N."/>
            <person name="Randazzo S."/>
            <person name="Depoix D."/>
            <person name="Carcy B."/>
            <person name="Delbecq S."/>
            <person name="Frutos R."/>
            <person name="Silva J.C."/>
            <person name="Sutton R."/>
            <person name="Krause P.J."/>
            <person name="Mamoun C.B."/>
        </authorList>
    </citation>
    <scope>NUCLEOTIDE SEQUENCE [LARGE SCALE GENOMIC DNA]</scope>
    <source>
        <strain evidence="4 5">RI</strain>
    </source>
</reference>
<evidence type="ECO:0000256" key="2">
    <source>
        <dbReference type="PROSITE-ProRule" id="PRU00176"/>
    </source>
</evidence>
<evidence type="ECO:0000259" key="3">
    <source>
        <dbReference type="PROSITE" id="PS50102"/>
    </source>
</evidence>
<evidence type="ECO:0000256" key="1">
    <source>
        <dbReference type="ARBA" id="ARBA00022884"/>
    </source>
</evidence>
<reference evidence="4 5" key="3">
    <citation type="journal article" date="2016" name="Sci. Rep.">
        <title>Genome-wide diversity and gene expression profiling of Babesia microti isolates identify polymorphic genes that mediate host-pathogen interactions.</title>
        <authorList>
            <person name="Silva J.C."/>
            <person name="Cornillot E."/>
            <person name="McCracken C."/>
            <person name="Usmani-Brown S."/>
            <person name="Dwivedi A."/>
            <person name="Ifeonu O.O."/>
            <person name="Crabtree J."/>
            <person name="Gotia H.T."/>
            <person name="Virji A.Z."/>
            <person name="Reynes C."/>
            <person name="Colinge J."/>
            <person name="Kumar V."/>
            <person name="Lawres L."/>
            <person name="Pazzi J.E."/>
            <person name="Pablo J.V."/>
            <person name="Hung C."/>
            <person name="Brancato J."/>
            <person name="Kumari P."/>
            <person name="Orvis J."/>
            <person name="Tretina K."/>
            <person name="Chibucos M."/>
            <person name="Ott S."/>
            <person name="Sadzewicz L."/>
            <person name="Sengamalay N."/>
            <person name="Shetty A.C."/>
            <person name="Su Q."/>
            <person name="Tallon L."/>
            <person name="Fraser C.M."/>
            <person name="Frutos R."/>
            <person name="Molina D.M."/>
            <person name="Krause P.J."/>
            <person name="Ben Mamoun C."/>
        </authorList>
    </citation>
    <scope>NUCLEOTIDE SEQUENCE [LARGE SCALE GENOMIC DNA]</scope>
    <source>
        <strain evidence="4 5">RI</strain>
    </source>
</reference>
<dbReference type="PANTHER" id="PTHR48025:SF1">
    <property type="entry name" value="RRM DOMAIN-CONTAINING PROTEIN"/>
    <property type="match status" value="1"/>
</dbReference>
<dbReference type="Pfam" id="PF00076">
    <property type="entry name" value="RRM_1"/>
    <property type="match status" value="2"/>
</dbReference>
<keyword evidence="5" id="KW-1185">Reference proteome</keyword>
<dbReference type="InterPro" id="IPR035979">
    <property type="entry name" value="RBD_domain_sf"/>
</dbReference>
<protein>
    <submittedName>
        <fullName evidence="4">Polyadenylate-binding protein RBP45C</fullName>
    </submittedName>
</protein>
<dbReference type="SMART" id="SM00360">
    <property type="entry name" value="RRM"/>
    <property type="match status" value="2"/>
</dbReference>
<proteinExistence type="predicted"/>